<keyword evidence="2" id="KW-1185">Reference proteome</keyword>
<sequence>MNNRKRGNQSSGGVYRIDKERVIKDYKESKTAYTKGTSEPGLNSFFQRCSADDLKDAGVGGKDFGDSTFVYANLPCWENRPLFEIGERLPGVGEDENGVG</sequence>
<reference evidence="1 2" key="1">
    <citation type="journal article" date="2012" name="Genome Biol.">
        <title>Genome and low-iron response of an oceanic diatom adapted to chronic iron limitation.</title>
        <authorList>
            <person name="Lommer M."/>
            <person name="Specht M."/>
            <person name="Roy A.S."/>
            <person name="Kraemer L."/>
            <person name="Andreson R."/>
            <person name="Gutowska M.A."/>
            <person name="Wolf J."/>
            <person name="Bergner S.V."/>
            <person name="Schilhabel M.B."/>
            <person name="Klostermeier U.C."/>
            <person name="Beiko R.G."/>
            <person name="Rosenstiel P."/>
            <person name="Hippler M."/>
            <person name="Laroche J."/>
        </authorList>
    </citation>
    <scope>NUCLEOTIDE SEQUENCE [LARGE SCALE GENOMIC DNA]</scope>
    <source>
        <strain evidence="1 2">CCMP1005</strain>
    </source>
</reference>
<dbReference type="AlphaFoldDB" id="K0T4F2"/>
<evidence type="ECO:0000313" key="2">
    <source>
        <dbReference type="Proteomes" id="UP000266841"/>
    </source>
</evidence>
<evidence type="ECO:0000313" key="1">
    <source>
        <dbReference type="EMBL" id="EJK65197.1"/>
    </source>
</evidence>
<accession>K0T4F2</accession>
<organism evidence="1 2">
    <name type="scientific">Thalassiosira oceanica</name>
    <name type="common">Marine diatom</name>
    <dbReference type="NCBI Taxonomy" id="159749"/>
    <lineage>
        <taxon>Eukaryota</taxon>
        <taxon>Sar</taxon>
        <taxon>Stramenopiles</taxon>
        <taxon>Ochrophyta</taxon>
        <taxon>Bacillariophyta</taxon>
        <taxon>Coscinodiscophyceae</taxon>
        <taxon>Thalassiosirophycidae</taxon>
        <taxon>Thalassiosirales</taxon>
        <taxon>Thalassiosiraceae</taxon>
        <taxon>Thalassiosira</taxon>
    </lineage>
</organism>
<comment type="caution">
    <text evidence="1">The sequence shown here is derived from an EMBL/GenBank/DDBJ whole genome shotgun (WGS) entry which is preliminary data.</text>
</comment>
<name>K0T4F2_THAOC</name>
<dbReference type="Proteomes" id="UP000266841">
    <property type="component" value="Unassembled WGS sequence"/>
</dbReference>
<proteinExistence type="predicted"/>
<dbReference type="EMBL" id="AGNL01016204">
    <property type="protein sequence ID" value="EJK65197.1"/>
    <property type="molecule type" value="Genomic_DNA"/>
</dbReference>
<protein>
    <submittedName>
        <fullName evidence="1">Uncharacterized protein</fullName>
    </submittedName>
</protein>
<gene>
    <name evidence="1" type="ORF">THAOC_13974</name>
</gene>